<name>A0ABY8U714_TETOB</name>
<reference evidence="2 3" key="1">
    <citation type="submission" date="2023-05" db="EMBL/GenBank/DDBJ databases">
        <title>A 100% complete, gapless, phased diploid assembly of the Scenedesmus obliquus UTEX 3031 genome.</title>
        <authorList>
            <person name="Biondi T.C."/>
            <person name="Hanschen E.R."/>
            <person name="Kwon T."/>
            <person name="Eng W."/>
            <person name="Kruse C.P.S."/>
            <person name="Koehler S.I."/>
            <person name="Kunde Y."/>
            <person name="Gleasner C.D."/>
            <person name="You Mak K.T."/>
            <person name="Polle J."/>
            <person name="Hovde B.T."/>
            <person name="Starkenburg S.R."/>
        </authorList>
    </citation>
    <scope>NUCLEOTIDE SEQUENCE [LARGE SCALE GENOMIC DNA]</scope>
    <source>
        <strain evidence="2 3">DOE0152z</strain>
    </source>
</reference>
<organism evidence="2 3">
    <name type="scientific">Tetradesmus obliquus</name>
    <name type="common">Green alga</name>
    <name type="synonym">Acutodesmus obliquus</name>
    <dbReference type="NCBI Taxonomy" id="3088"/>
    <lineage>
        <taxon>Eukaryota</taxon>
        <taxon>Viridiplantae</taxon>
        <taxon>Chlorophyta</taxon>
        <taxon>core chlorophytes</taxon>
        <taxon>Chlorophyceae</taxon>
        <taxon>CS clade</taxon>
        <taxon>Sphaeropleales</taxon>
        <taxon>Scenedesmaceae</taxon>
        <taxon>Tetradesmus</taxon>
    </lineage>
</organism>
<protein>
    <submittedName>
        <fullName evidence="2">Uncharacterized protein</fullName>
    </submittedName>
</protein>
<dbReference type="Pfam" id="PF12014">
    <property type="entry name" value="Cyclin_D1_bind"/>
    <property type="match status" value="1"/>
</dbReference>
<dbReference type="PANTHER" id="PTHR33917:SF3">
    <property type="entry name" value="PROTEIN EXECUTER 1, CHLOROPLASTIC"/>
    <property type="match status" value="1"/>
</dbReference>
<dbReference type="Proteomes" id="UP001244341">
    <property type="component" value="Chromosome 8b"/>
</dbReference>
<feature type="region of interest" description="Disordered" evidence="1">
    <location>
        <begin position="354"/>
        <end position="376"/>
    </location>
</feature>
<evidence type="ECO:0000313" key="3">
    <source>
        <dbReference type="Proteomes" id="UP001244341"/>
    </source>
</evidence>
<dbReference type="EMBL" id="CP126215">
    <property type="protein sequence ID" value="WIA17000.1"/>
    <property type="molecule type" value="Genomic_DNA"/>
</dbReference>
<evidence type="ECO:0000313" key="2">
    <source>
        <dbReference type="EMBL" id="WIA17000.1"/>
    </source>
</evidence>
<sequence>MVLVAQGMPDNSQLTASASQITGCRLLPEENCAKEFGACTQVEEWVAGRSSSSTPLSYRQLYPLLTTYSSFVGVWHQAGEADSPAGALFSFRWAPSGIEVVRLQPRRQYTTDIAHERLCMLGPGHARFEGDLVVGGTKCVLRDYGSSREQHCSGGSPPGGGSCLRVSAAEAAACVAAPLGSSPGASSGFGYELLRFMQGTVQKSGRRSRRSGGSSANRAPLLHHFSRVPCPSRQQRSQHPHRLAGLWKGLYWPHGCELLSLSLDFSQRSARIVATKLTGDVNVPAGEVTWRAQAAPLQQPWPAEEQAWLQLRPQMVAAAAATAYRLAESEAADEAAGDVIAALMQQEQPPQHALQLLGQHQQQQQQQQGPHPGLQQDLQGLADGFSALQLQQRRELAGIAAWEAAMLARRVVSIYRGQGRLAGHGFSNANWVEGRLWVYADGSCGFAFVAQPMQCYLVDLQRLDGDL</sequence>
<evidence type="ECO:0000256" key="1">
    <source>
        <dbReference type="SAM" id="MobiDB-lite"/>
    </source>
</evidence>
<dbReference type="PANTHER" id="PTHR33917">
    <property type="entry name" value="PROTEIN EXECUTER 1, CHLOROPLASTIC"/>
    <property type="match status" value="1"/>
</dbReference>
<keyword evidence="3" id="KW-1185">Reference proteome</keyword>
<accession>A0ABY8U714</accession>
<dbReference type="InterPro" id="IPR044680">
    <property type="entry name" value="EX1/2"/>
</dbReference>
<gene>
    <name evidence="2" type="ORF">OEZ85_013912</name>
</gene>
<proteinExistence type="predicted"/>